<dbReference type="EMBL" id="BNJK01000001">
    <property type="protein sequence ID" value="GHO90725.1"/>
    <property type="molecule type" value="Genomic_DNA"/>
</dbReference>
<proteinExistence type="predicted"/>
<dbReference type="Gene3D" id="3.40.50.720">
    <property type="entry name" value="NAD(P)-binding Rossmann-like Domain"/>
    <property type="match status" value="1"/>
</dbReference>
<dbReference type="InterPro" id="IPR052733">
    <property type="entry name" value="Chloroplast_QOR"/>
</dbReference>
<dbReference type="InterPro" id="IPR011032">
    <property type="entry name" value="GroES-like_sf"/>
</dbReference>
<name>A0A8J3IE08_9CHLR</name>
<keyword evidence="3" id="KW-1185">Reference proteome</keyword>
<feature type="domain" description="Enoyl reductase (ER)" evidence="1">
    <location>
        <begin position="10"/>
        <end position="320"/>
    </location>
</feature>
<sequence>MKAIVYTQYGSPDVLQFEEVEKPAPKDDEVLIKVSAASVNAADWRLVRADPFLVRLYNGFLKPKRPILGSDVAGRVEAVGRNVKQFQPGDEVFGDLFETGWGGFAEYVCTREDALVLKPANTTFEEAAAVPLAGVTALQGLRDKGQIKRGQKVLINGAGGGVGTFAVQIAKAFEAEVTAVCSTGNVDMVRSIGADHVIDYTHEDFTKNGQQYDLILAVNGYHSISAYKRALHLNGIYVTTGGSMGQMVQAMFLGPWISMTGKQKMGNLTAKTNTKDLAFLKVLLEEGKVVPVIDRRYSLSEVAEAIRYLEEGHAKGKVVITVE</sequence>
<dbReference type="InterPro" id="IPR036291">
    <property type="entry name" value="NAD(P)-bd_dom_sf"/>
</dbReference>
<dbReference type="PROSITE" id="PS01162">
    <property type="entry name" value="QOR_ZETA_CRYSTAL"/>
    <property type="match status" value="1"/>
</dbReference>
<dbReference type="SUPFAM" id="SSF50129">
    <property type="entry name" value="GroES-like"/>
    <property type="match status" value="1"/>
</dbReference>
<evidence type="ECO:0000259" key="1">
    <source>
        <dbReference type="SMART" id="SM00829"/>
    </source>
</evidence>
<dbReference type="PANTHER" id="PTHR44013:SF1">
    <property type="entry name" value="ZINC-TYPE ALCOHOL DEHYDROGENASE-LIKE PROTEIN C16A3.02C"/>
    <property type="match status" value="1"/>
</dbReference>
<dbReference type="GO" id="GO:0016491">
    <property type="term" value="F:oxidoreductase activity"/>
    <property type="evidence" value="ECO:0007669"/>
    <property type="project" value="InterPro"/>
</dbReference>
<dbReference type="GO" id="GO:0008270">
    <property type="term" value="F:zinc ion binding"/>
    <property type="evidence" value="ECO:0007669"/>
    <property type="project" value="InterPro"/>
</dbReference>
<dbReference type="SMART" id="SM00829">
    <property type="entry name" value="PKS_ER"/>
    <property type="match status" value="1"/>
</dbReference>
<dbReference type="Gene3D" id="3.90.180.10">
    <property type="entry name" value="Medium-chain alcohol dehydrogenases, catalytic domain"/>
    <property type="match status" value="1"/>
</dbReference>
<dbReference type="Proteomes" id="UP000597444">
    <property type="component" value="Unassembled WGS sequence"/>
</dbReference>
<dbReference type="PANTHER" id="PTHR44013">
    <property type="entry name" value="ZINC-TYPE ALCOHOL DEHYDROGENASE-LIKE PROTEIN C16A3.02C"/>
    <property type="match status" value="1"/>
</dbReference>
<organism evidence="2 3">
    <name type="scientific">Reticulibacter mediterranei</name>
    <dbReference type="NCBI Taxonomy" id="2778369"/>
    <lineage>
        <taxon>Bacteria</taxon>
        <taxon>Bacillati</taxon>
        <taxon>Chloroflexota</taxon>
        <taxon>Ktedonobacteria</taxon>
        <taxon>Ktedonobacterales</taxon>
        <taxon>Reticulibacteraceae</taxon>
        <taxon>Reticulibacter</taxon>
    </lineage>
</organism>
<dbReference type="InterPro" id="IPR020843">
    <property type="entry name" value="ER"/>
</dbReference>
<dbReference type="InterPro" id="IPR013154">
    <property type="entry name" value="ADH-like_N"/>
</dbReference>
<evidence type="ECO:0000313" key="2">
    <source>
        <dbReference type="EMBL" id="GHO90725.1"/>
    </source>
</evidence>
<protein>
    <submittedName>
        <fullName evidence="2">NADPH:quinone reductase</fullName>
    </submittedName>
</protein>
<dbReference type="SUPFAM" id="SSF51735">
    <property type="entry name" value="NAD(P)-binding Rossmann-fold domains"/>
    <property type="match status" value="1"/>
</dbReference>
<reference evidence="2" key="1">
    <citation type="submission" date="2020-10" db="EMBL/GenBank/DDBJ databases">
        <title>Taxonomic study of unclassified bacteria belonging to the class Ktedonobacteria.</title>
        <authorList>
            <person name="Yabe S."/>
            <person name="Wang C.M."/>
            <person name="Zheng Y."/>
            <person name="Sakai Y."/>
            <person name="Cavaletti L."/>
            <person name="Monciardini P."/>
            <person name="Donadio S."/>
        </authorList>
    </citation>
    <scope>NUCLEOTIDE SEQUENCE</scope>
    <source>
        <strain evidence="2">ID150040</strain>
    </source>
</reference>
<dbReference type="InterPro" id="IPR002364">
    <property type="entry name" value="Quin_OxRdtase/zeta-crystal_CS"/>
</dbReference>
<gene>
    <name evidence="2" type="ORF">KSF_007730</name>
</gene>
<accession>A0A8J3IE08</accession>
<dbReference type="Pfam" id="PF13602">
    <property type="entry name" value="ADH_zinc_N_2"/>
    <property type="match status" value="1"/>
</dbReference>
<dbReference type="CDD" id="cd08267">
    <property type="entry name" value="MDR1"/>
    <property type="match status" value="1"/>
</dbReference>
<dbReference type="Pfam" id="PF08240">
    <property type="entry name" value="ADH_N"/>
    <property type="match status" value="1"/>
</dbReference>
<evidence type="ECO:0000313" key="3">
    <source>
        <dbReference type="Proteomes" id="UP000597444"/>
    </source>
</evidence>
<dbReference type="RefSeq" id="WP_220201669.1">
    <property type="nucleotide sequence ID" value="NZ_BNJK01000001.1"/>
</dbReference>
<comment type="caution">
    <text evidence="2">The sequence shown here is derived from an EMBL/GenBank/DDBJ whole genome shotgun (WGS) entry which is preliminary data.</text>
</comment>
<dbReference type="AlphaFoldDB" id="A0A8J3IE08"/>